<feature type="domain" description="Carboxylesterase type B" evidence="6">
    <location>
        <begin position="712"/>
        <end position="1174"/>
    </location>
</feature>
<dbReference type="SUPFAM" id="SSF53474">
    <property type="entry name" value="alpha/beta-Hydrolases"/>
    <property type="match status" value="2"/>
</dbReference>
<organism evidence="7 8">
    <name type="scientific">Leptidea sinapis</name>
    <dbReference type="NCBI Taxonomy" id="189913"/>
    <lineage>
        <taxon>Eukaryota</taxon>
        <taxon>Metazoa</taxon>
        <taxon>Ecdysozoa</taxon>
        <taxon>Arthropoda</taxon>
        <taxon>Hexapoda</taxon>
        <taxon>Insecta</taxon>
        <taxon>Pterygota</taxon>
        <taxon>Neoptera</taxon>
        <taxon>Endopterygota</taxon>
        <taxon>Lepidoptera</taxon>
        <taxon>Glossata</taxon>
        <taxon>Ditrysia</taxon>
        <taxon>Papilionoidea</taxon>
        <taxon>Pieridae</taxon>
        <taxon>Dismorphiinae</taxon>
        <taxon>Leptidea</taxon>
    </lineage>
</organism>
<feature type="domain" description="Carboxylesterase type B" evidence="6">
    <location>
        <begin position="90"/>
        <end position="498"/>
    </location>
</feature>
<feature type="region of interest" description="Disordered" evidence="5">
    <location>
        <begin position="682"/>
        <end position="701"/>
    </location>
</feature>
<protein>
    <recommendedName>
        <fullName evidence="6">Carboxylesterase type B domain-containing protein</fullName>
    </recommendedName>
</protein>
<dbReference type="GO" id="GO:0052689">
    <property type="term" value="F:carboxylic ester hydrolase activity"/>
    <property type="evidence" value="ECO:0007669"/>
    <property type="project" value="UniProtKB-KW"/>
</dbReference>
<comment type="similarity">
    <text evidence="1">Belongs to the type-B carboxylesterase/lipase family.</text>
</comment>
<dbReference type="AlphaFoldDB" id="A0A5E4QB01"/>
<keyword evidence="2" id="KW-0719">Serine esterase</keyword>
<keyword evidence="4" id="KW-0325">Glycoprotein</keyword>
<evidence type="ECO:0000313" key="8">
    <source>
        <dbReference type="Proteomes" id="UP000324832"/>
    </source>
</evidence>
<evidence type="ECO:0000256" key="3">
    <source>
        <dbReference type="ARBA" id="ARBA00022801"/>
    </source>
</evidence>
<proteinExistence type="inferred from homology"/>
<evidence type="ECO:0000256" key="1">
    <source>
        <dbReference type="ARBA" id="ARBA00005964"/>
    </source>
</evidence>
<accession>A0A5E4QB01</accession>
<evidence type="ECO:0000256" key="2">
    <source>
        <dbReference type="ARBA" id="ARBA00022487"/>
    </source>
</evidence>
<evidence type="ECO:0000313" key="7">
    <source>
        <dbReference type="EMBL" id="VVC94210.1"/>
    </source>
</evidence>
<name>A0A5E4QB01_9NEOP</name>
<dbReference type="InterPro" id="IPR002018">
    <property type="entry name" value="CarbesteraseB"/>
</dbReference>
<reference evidence="7 8" key="1">
    <citation type="submission" date="2017-07" db="EMBL/GenBank/DDBJ databases">
        <authorList>
            <person name="Talla V."/>
            <person name="Backstrom N."/>
        </authorList>
    </citation>
    <scope>NUCLEOTIDE SEQUENCE [LARGE SCALE GENOMIC DNA]</scope>
</reference>
<dbReference type="InterPro" id="IPR036691">
    <property type="entry name" value="Endo/exonu/phosph_ase_sf"/>
</dbReference>
<dbReference type="Proteomes" id="UP000324832">
    <property type="component" value="Unassembled WGS sequence"/>
</dbReference>
<dbReference type="EMBL" id="FZQP02001904">
    <property type="protein sequence ID" value="VVC94210.1"/>
    <property type="molecule type" value="Genomic_DNA"/>
</dbReference>
<dbReference type="Gene3D" id="3.40.50.1820">
    <property type="entry name" value="alpha/beta hydrolase"/>
    <property type="match status" value="2"/>
</dbReference>
<keyword evidence="3" id="KW-0378">Hydrolase</keyword>
<sequence length="1189" mass="134932">MRLNSTYDLERQPRFQDHSLMPIELAIATETICEELSPHELSSTESSVKICPALSMINDHSSVKLAKTNSSDHNLQSKYKKKESFKTKRVNAARLYPPFGDIFEAKDDSAMCPQYDEFSNILAGSLNCLKLNIYVPIEASSRNKLPVLVWIYGGGFQVGYAGRFLYGPLYVVQHDVILVTLNYRLGPYGFMCLDIPEVPGNQGLKDQALALRWIKENIDQFGGDPTKITAFGESAGAASVEFHLLSNNEQLFNQAIVQSGSVFRPWTMKGVGNDGPTLLAKQLGFETENIYNALDFLKGIDAKLVVGAAKELNILFHVCVGKEFEGVKNFLTEHPNTNKRLKSNNMPIILGYNNHERLTTYVRETEDYFKSTDLFDVFLPTTFDGEIDDLIKIVRRFYIGDEAMSIDVKYKLIDFASDINFNYPIQRSSERFLDLSKNEYHYIIFSYNGNRNFTKQFLNITEGGAAHGDELGYLFDVKILDKEMDEYDQLVVDRMTTINPTPETSELLPIQWQVASEDRLTYLEIGTLDPDRKSSFLLVNIYMPVDNSKNVEEFTDCLAEASAIVDESEVQVAYIMGDLNAHPGARFGNQLKKFCEDMLWEWTDHIKLGNNSDTYTFQCLATGSRRWLDHCITTKAAWDTVVGAYVTHDIPASPVKYNRPLKFTHHESKYVATRVPAGFRPGQIKVGPSSGHQTGSDRRPPSRRWRLLHVLRDTAAQPYPPFEEVFEAHDDSAICPQQEEFNKTIVGSLDCLHLNIYVPNKATTRNKLPVLVWIYGGGFQIGFAGRFLYGPQYLVRHDVILVTLNYRLGPYGFMCLDIPEVPGNQGLKDQALALRWIKENIEQFGGDATKITAFGESAGAASVEFHLLSNNEQLFNQAILHSGSVFSPWTMKGVGNDGPTLLAKQLGFETENVYDALQFIKGIDVKLVIGATKELNLAFLVCLEKEFEGVESFLTEHPNTNKRLKSNNMPIISGYNNHESLSSFVQVTEDYFKSTDLFAEIPLLTTFDGEIDDLIKIVRRFYIGDEEMSIDIKYNLIDFASDINFNYPVQRSLERFLDLSKQVYHYIFSYNGNRNFVKKRMNITEGGAAHADELGYIFDMQTLDKEMDEFDQLVVDRMTTMWTNFVKYGNPTPETSDLLPIQWQVASEDSLTFLEIGNNLHLGSRPFHDRMAFWDLIYQTYAKTTNGED</sequence>
<dbReference type="SUPFAM" id="SSF56219">
    <property type="entry name" value="DNase I-like"/>
    <property type="match status" value="1"/>
</dbReference>
<evidence type="ECO:0000259" key="6">
    <source>
        <dbReference type="Pfam" id="PF00135"/>
    </source>
</evidence>
<evidence type="ECO:0000256" key="4">
    <source>
        <dbReference type="ARBA" id="ARBA00023180"/>
    </source>
</evidence>
<evidence type="ECO:0000256" key="5">
    <source>
        <dbReference type="SAM" id="MobiDB-lite"/>
    </source>
</evidence>
<dbReference type="Pfam" id="PF00135">
    <property type="entry name" value="COesterase"/>
    <property type="match status" value="2"/>
</dbReference>
<dbReference type="PANTHER" id="PTHR43142">
    <property type="entry name" value="CARBOXYLIC ESTER HYDROLASE"/>
    <property type="match status" value="1"/>
</dbReference>
<keyword evidence="8" id="KW-1185">Reference proteome</keyword>
<dbReference type="PANTHER" id="PTHR43142:SF1">
    <property type="entry name" value="CARBOXYLIC ESTER HYDROLASE"/>
    <property type="match status" value="1"/>
</dbReference>
<gene>
    <name evidence="7" type="ORF">LSINAPIS_LOCUS6217</name>
</gene>
<dbReference type="InterPro" id="IPR029058">
    <property type="entry name" value="AB_hydrolase_fold"/>
</dbReference>